<dbReference type="Pfam" id="PF13560">
    <property type="entry name" value="HTH_31"/>
    <property type="match status" value="1"/>
</dbReference>
<protein>
    <submittedName>
        <fullName evidence="3">Helix-turn-helix domain-containing protein</fullName>
    </submittedName>
</protein>
<keyword evidence="2" id="KW-0812">Transmembrane</keyword>
<dbReference type="SUPFAM" id="SSF47413">
    <property type="entry name" value="lambda repressor-like DNA-binding domains"/>
    <property type="match status" value="1"/>
</dbReference>
<sequence length="314" mass="32907">MTRTTKSPERARLAATLRDLRTRTGLSMMGLAHRTAFSKSSWERYLNGKTLPPREAVRELCRLAREPEGRCLALWEIAESEWSGRAAQVPQPAPPPQPQHTPPEPEPEPEPGPGPGPGPESVPVPAEPPAPPARGVGHAGHRGATVAVLATVCAVVVGGVTVALLLLPGMGTARPSPATSLSAVVARCRGTACEGRSPMDMNCGAGPQTLASYRTASGAMLELRHSEACGSSWARMWDTHIGDRLQMTVASGRPRSAEVANAVDAAAYVYTPMSATRSGTLVRACFQSAKGGTPECFEGRVREGRAGAVVSATP</sequence>
<dbReference type="InterPro" id="IPR001387">
    <property type="entry name" value="Cro/C1-type_HTH"/>
</dbReference>
<keyword evidence="2" id="KW-1133">Transmembrane helix</keyword>
<name>A0ABW7YFR1_STRCE</name>
<dbReference type="InterPro" id="IPR021224">
    <property type="entry name" value="DUF2690"/>
</dbReference>
<dbReference type="EMBL" id="JBITDC010000022">
    <property type="protein sequence ID" value="MFI5680713.1"/>
    <property type="molecule type" value="Genomic_DNA"/>
</dbReference>
<proteinExistence type="predicted"/>
<evidence type="ECO:0000256" key="2">
    <source>
        <dbReference type="SAM" id="Phobius"/>
    </source>
</evidence>
<comment type="caution">
    <text evidence="3">The sequence shown here is derived from an EMBL/GenBank/DDBJ whole genome shotgun (WGS) entry which is preliminary data.</text>
</comment>
<organism evidence="3 4">
    <name type="scientific">Streptomyces cellulosae</name>
    <dbReference type="NCBI Taxonomy" id="1968"/>
    <lineage>
        <taxon>Bacteria</taxon>
        <taxon>Bacillati</taxon>
        <taxon>Actinomycetota</taxon>
        <taxon>Actinomycetes</taxon>
        <taxon>Kitasatosporales</taxon>
        <taxon>Streptomycetaceae</taxon>
        <taxon>Streptomyces</taxon>
    </lineage>
</organism>
<feature type="region of interest" description="Disordered" evidence="1">
    <location>
        <begin position="83"/>
        <end position="139"/>
    </location>
</feature>
<dbReference type="Gene3D" id="1.10.260.40">
    <property type="entry name" value="lambda repressor-like DNA-binding domains"/>
    <property type="match status" value="1"/>
</dbReference>
<gene>
    <name evidence="3" type="ORF">ACIA8P_39965</name>
</gene>
<evidence type="ECO:0000256" key="1">
    <source>
        <dbReference type="SAM" id="MobiDB-lite"/>
    </source>
</evidence>
<keyword evidence="4" id="KW-1185">Reference proteome</keyword>
<dbReference type="Proteomes" id="UP001612415">
    <property type="component" value="Unassembled WGS sequence"/>
</dbReference>
<evidence type="ECO:0000313" key="3">
    <source>
        <dbReference type="EMBL" id="MFI5680713.1"/>
    </source>
</evidence>
<feature type="compositionally biased region" description="Pro residues" evidence="1">
    <location>
        <begin position="91"/>
        <end position="132"/>
    </location>
</feature>
<dbReference type="CDD" id="cd00093">
    <property type="entry name" value="HTH_XRE"/>
    <property type="match status" value="1"/>
</dbReference>
<keyword evidence="2" id="KW-0472">Membrane</keyword>
<feature type="transmembrane region" description="Helical" evidence="2">
    <location>
        <begin position="144"/>
        <end position="167"/>
    </location>
</feature>
<evidence type="ECO:0000313" key="4">
    <source>
        <dbReference type="Proteomes" id="UP001612415"/>
    </source>
</evidence>
<dbReference type="Pfam" id="PF10901">
    <property type="entry name" value="DUF2690"/>
    <property type="match status" value="1"/>
</dbReference>
<accession>A0ABW7YFR1</accession>
<dbReference type="InterPro" id="IPR010982">
    <property type="entry name" value="Lambda_DNA-bd_dom_sf"/>
</dbReference>
<dbReference type="RefSeq" id="WP_398661108.1">
    <property type="nucleotide sequence ID" value="NZ_JBITDC010000022.1"/>
</dbReference>
<reference evidence="3 4" key="1">
    <citation type="submission" date="2024-10" db="EMBL/GenBank/DDBJ databases">
        <title>The Natural Products Discovery Center: Release of the First 8490 Sequenced Strains for Exploring Actinobacteria Biosynthetic Diversity.</title>
        <authorList>
            <person name="Kalkreuter E."/>
            <person name="Kautsar S.A."/>
            <person name="Yang D."/>
            <person name="Bader C.D."/>
            <person name="Teijaro C.N."/>
            <person name="Fluegel L."/>
            <person name="Davis C.M."/>
            <person name="Simpson J.R."/>
            <person name="Lauterbach L."/>
            <person name="Steele A.D."/>
            <person name="Gui C."/>
            <person name="Meng S."/>
            <person name="Li G."/>
            <person name="Viehrig K."/>
            <person name="Ye F."/>
            <person name="Su P."/>
            <person name="Kiefer A.F."/>
            <person name="Nichols A."/>
            <person name="Cepeda A.J."/>
            <person name="Yan W."/>
            <person name="Fan B."/>
            <person name="Jiang Y."/>
            <person name="Adhikari A."/>
            <person name="Zheng C.-J."/>
            <person name="Schuster L."/>
            <person name="Cowan T.M."/>
            <person name="Smanski M.J."/>
            <person name="Chevrette M.G."/>
            <person name="De Carvalho L.P.S."/>
            <person name="Shen B."/>
        </authorList>
    </citation>
    <scope>NUCLEOTIDE SEQUENCE [LARGE SCALE GENOMIC DNA]</scope>
    <source>
        <strain evidence="3 4">NPDC051599</strain>
    </source>
</reference>